<comment type="caution">
    <text evidence="2">The sequence shown here is derived from an EMBL/GenBank/DDBJ whole genome shotgun (WGS) entry which is preliminary data.</text>
</comment>
<evidence type="ECO:0000256" key="1">
    <source>
        <dbReference type="SAM" id="MobiDB-lite"/>
    </source>
</evidence>
<gene>
    <name evidence="2" type="ORF">AO382_1393</name>
</gene>
<dbReference type="EMBL" id="LXHE01000014">
    <property type="protein sequence ID" value="OAV00243.1"/>
    <property type="molecule type" value="Genomic_DNA"/>
</dbReference>
<feature type="region of interest" description="Disordered" evidence="1">
    <location>
        <begin position="33"/>
        <end position="55"/>
    </location>
</feature>
<sequence>MTFSRPRQTQAQIDEVSAWMAAHPDCVTIYQSHAPKPRPAHTVKPPSAMGYDTAPSYRRKYDGRARGSYTLSTAERIWYDALKQGAVIAECDAKNVYGIRRPASLMADINFLHPEQPITTTIAISKSGRKVRAYTIQRAS</sequence>
<organism evidence="2 3">
    <name type="scientific">Moraxella catarrhalis</name>
    <name type="common">Branhamella catarrhalis</name>
    <dbReference type="NCBI Taxonomy" id="480"/>
    <lineage>
        <taxon>Bacteria</taxon>
        <taxon>Pseudomonadati</taxon>
        <taxon>Pseudomonadota</taxon>
        <taxon>Gammaproteobacteria</taxon>
        <taxon>Moraxellales</taxon>
        <taxon>Moraxellaceae</taxon>
        <taxon>Moraxella</taxon>
    </lineage>
</organism>
<proteinExistence type="predicted"/>
<protein>
    <submittedName>
        <fullName evidence="2">Uncharacterized protein</fullName>
    </submittedName>
</protein>
<reference evidence="2 3" key="1">
    <citation type="journal article" date="2016" name="Genome Biol. Evol.">
        <title>Comparative Genomic Analyses of the Moraxella catarrhalis Serosensitive and Seroresistant Lineages Demonstrate Their Independent Evolution.</title>
        <authorList>
            <person name="Earl J.P."/>
            <person name="de Vries S.P."/>
            <person name="Ahmed A."/>
            <person name="Powell E."/>
            <person name="Schultz M.P."/>
            <person name="Hermans P.W."/>
            <person name="Hill D.J."/>
            <person name="Zhou Z."/>
            <person name="Constantinidou C.I."/>
            <person name="Hu F.Z."/>
            <person name="Bootsma H.J."/>
            <person name="Ehrlich G.D."/>
        </authorList>
    </citation>
    <scope>NUCLEOTIDE SEQUENCE [LARGE SCALE GENOMIC DNA]</scope>
    <source>
        <strain evidence="2 3">Z7574</strain>
    </source>
</reference>
<dbReference type="RefSeq" id="WP_064619100.1">
    <property type="nucleotide sequence ID" value="NZ_LXHE01000014.1"/>
</dbReference>
<accession>A0A7Z1A3Q5</accession>
<dbReference type="Proteomes" id="UP000078446">
    <property type="component" value="Unassembled WGS sequence"/>
</dbReference>
<name>A0A7Z1A3Q5_MORCA</name>
<evidence type="ECO:0000313" key="3">
    <source>
        <dbReference type="Proteomes" id="UP000078446"/>
    </source>
</evidence>
<evidence type="ECO:0000313" key="2">
    <source>
        <dbReference type="EMBL" id="OAV00243.1"/>
    </source>
</evidence>
<dbReference type="AlphaFoldDB" id="A0A7Z1A3Q5"/>